<name>A0ABR4ANC9_9LECA</name>
<keyword evidence="3" id="KW-1185">Reference proteome</keyword>
<accession>A0ABR4ANC9</accession>
<organism evidence="2 3">
    <name type="scientific">Stereocaulon virgatum</name>
    <dbReference type="NCBI Taxonomy" id="373712"/>
    <lineage>
        <taxon>Eukaryota</taxon>
        <taxon>Fungi</taxon>
        <taxon>Dikarya</taxon>
        <taxon>Ascomycota</taxon>
        <taxon>Pezizomycotina</taxon>
        <taxon>Lecanoromycetes</taxon>
        <taxon>OSLEUM clade</taxon>
        <taxon>Lecanoromycetidae</taxon>
        <taxon>Lecanorales</taxon>
        <taxon>Lecanorineae</taxon>
        <taxon>Stereocaulaceae</taxon>
        <taxon>Stereocaulon</taxon>
    </lineage>
</organism>
<keyword evidence="1" id="KW-1133">Transmembrane helix</keyword>
<evidence type="ECO:0000256" key="1">
    <source>
        <dbReference type="SAM" id="Phobius"/>
    </source>
</evidence>
<dbReference type="Proteomes" id="UP001590950">
    <property type="component" value="Unassembled WGS sequence"/>
</dbReference>
<comment type="caution">
    <text evidence="2">The sequence shown here is derived from an EMBL/GenBank/DDBJ whole genome shotgun (WGS) entry which is preliminary data.</text>
</comment>
<proteinExistence type="predicted"/>
<keyword evidence="1" id="KW-0812">Transmembrane</keyword>
<protein>
    <submittedName>
        <fullName evidence="2">Uncharacterized protein</fullName>
    </submittedName>
</protein>
<evidence type="ECO:0000313" key="3">
    <source>
        <dbReference type="Proteomes" id="UP001590950"/>
    </source>
</evidence>
<keyword evidence="1" id="KW-0472">Membrane</keyword>
<reference evidence="2 3" key="1">
    <citation type="submission" date="2024-09" db="EMBL/GenBank/DDBJ databases">
        <title>Rethinking Asexuality: The Enigmatic Case of Functional Sexual Genes in Lepraria (Stereocaulaceae).</title>
        <authorList>
            <person name="Doellman M."/>
            <person name="Sun Y."/>
            <person name="Barcenas-Pena A."/>
            <person name="Lumbsch H.T."/>
            <person name="Grewe F."/>
        </authorList>
    </citation>
    <scope>NUCLEOTIDE SEQUENCE [LARGE SCALE GENOMIC DNA]</scope>
    <source>
        <strain evidence="2 3">Mercado 3170</strain>
    </source>
</reference>
<dbReference type="EMBL" id="JBEFKJ010000004">
    <property type="protein sequence ID" value="KAL2046189.1"/>
    <property type="molecule type" value="Genomic_DNA"/>
</dbReference>
<sequence length="367" mass="38812">MIVLGVEMGTTEIGDVSGVVVGPVFVVARLVTGVLDTTPSERLTHNKSVQLKDEELVREDVVVVLSVPVILFMLLELRLVKEVDPVFAVLDGKMPELVVTDDIEDVDVTPALVDGVFGEMLLRVVIAFVEAGGVVSVEVAGLVLGRGLRGFEADVVDPNETEDVDEARAVLGMLLVGIEVRTVGADKVSGVGIADVGLDVILLEPEMVAVGAKDVDVAPGAHCLFMIKFTPRRKEHAGGLDEFVSTVEISKFEDVVEMPALLDCVGNTFDVTLGALVVLGLALLLLILAGIPVPIDMAADEVRGDRVEVGVPELLLDCNETCVVAIDVAGVAGNESDTPVLGLDNVEEDEDDIVKLVKTESELPKLL</sequence>
<gene>
    <name evidence="2" type="ORF">N7G274_001636</name>
</gene>
<evidence type="ECO:0000313" key="2">
    <source>
        <dbReference type="EMBL" id="KAL2046189.1"/>
    </source>
</evidence>
<feature type="transmembrane region" description="Helical" evidence="1">
    <location>
        <begin position="271"/>
        <end position="293"/>
    </location>
</feature>